<dbReference type="PANTHER" id="PTHR40077">
    <property type="entry name" value="MEMBRANE PROTEIN-RELATED"/>
    <property type="match status" value="1"/>
</dbReference>
<proteinExistence type="predicted"/>
<dbReference type="InterPro" id="IPR023845">
    <property type="entry name" value="DUF3817_TM"/>
</dbReference>
<reference evidence="8 9" key="1">
    <citation type="submission" date="2024-02" db="EMBL/GenBank/DDBJ databases">
        <title>Haloferula sargassicola NBRC 104335.</title>
        <authorList>
            <person name="Ichikawa N."/>
            <person name="Katano-Makiyama Y."/>
            <person name="Hidaka K."/>
        </authorList>
    </citation>
    <scope>NUCLEOTIDE SEQUENCE [LARGE SCALE GENOMIC DNA]</scope>
    <source>
        <strain evidence="8 9">NBRC 104335</strain>
    </source>
</reference>
<keyword evidence="5 6" id="KW-0472">Membrane</keyword>
<organism evidence="8 9">
    <name type="scientific">Haloferula sargassicola</name>
    <dbReference type="NCBI Taxonomy" id="490096"/>
    <lineage>
        <taxon>Bacteria</taxon>
        <taxon>Pseudomonadati</taxon>
        <taxon>Verrucomicrobiota</taxon>
        <taxon>Verrucomicrobiia</taxon>
        <taxon>Verrucomicrobiales</taxon>
        <taxon>Verrucomicrobiaceae</taxon>
        <taxon>Haloferula</taxon>
    </lineage>
</organism>
<evidence type="ECO:0000259" key="7">
    <source>
        <dbReference type="Pfam" id="PF12823"/>
    </source>
</evidence>
<comment type="subcellular location">
    <subcellularLocation>
        <location evidence="1">Cell membrane</location>
        <topology evidence="1">Multi-pass membrane protein</topology>
    </subcellularLocation>
</comment>
<feature type="transmembrane region" description="Helical" evidence="6">
    <location>
        <begin position="46"/>
        <end position="67"/>
    </location>
</feature>
<dbReference type="Proteomes" id="UP001476282">
    <property type="component" value="Unassembled WGS sequence"/>
</dbReference>
<keyword evidence="3 6" id="KW-0812">Transmembrane</keyword>
<evidence type="ECO:0000256" key="4">
    <source>
        <dbReference type="ARBA" id="ARBA00022989"/>
    </source>
</evidence>
<feature type="domain" description="DUF3817" evidence="7">
    <location>
        <begin position="11"/>
        <end position="97"/>
    </location>
</feature>
<keyword evidence="2" id="KW-1003">Cell membrane</keyword>
<name>A0ABP9ULN2_9BACT</name>
<evidence type="ECO:0000256" key="5">
    <source>
        <dbReference type="ARBA" id="ARBA00023136"/>
    </source>
</evidence>
<feature type="transmembrane region" description="Helical" evidence="6">
    <location>
        <begin position="73"/>
        <end position="92"/>
    </location>
</feature>
<feature type="transmembrane region" description="Helical" evidence="6">
    <location>
        <begin position="15"/>
        <end position="34"/>
    </location>
</feature>
<dbReference type="EMBL" id="BAABRI010000007">
    <property type="protein sequence ID" value="GAA5482214.1"/>
    <property type="molecule type" value="Genomic_DNA"/>
</dbReference>
<dbReference type="NCBIfam" id="TIGR03954">
    <property type="entry name" value="integ_memb_HG"/>
    <property type="match status" value="1"/>
</dbReference>
<evidence type="ECO:0000256" key="2">
    <source>
        <dbReference type="ARBA" id="ARBA00022475"/>
    </source>
</evidence>
<keyword evidence="9" id="KW-1185">Reference proteome</keyword>
<evidence type="ECO:0000256" key="1">
    <source>
        <dbReference type="ARBA" id="ARBA00004651"/>
    </source>
</evidence>
<gene>
    <name evidence="8" type="ORF">Hsar01_01431</name>
</gene>
<accession>A0ABP9ULN2</accession>
<evidence type="ECO:0000256" key="3">
    <source>
        <dbReference type="ARBA" id="ARBA00022692"/>
    </source>
</evidence>
<evidence type="ECO:0000313" key="9">
    <source>
        <dbReference type="Proteomes" id="UP001476282"/>
    </source>
</evidence>
<dbReference type="Pfam" id="PF12823">
    <property type="entry name" value="DUF3817"/>
    <property type="match status" value="1"/>
</dbReference>
<evidence type="ECO:0000313" key="8">
    <source>
        <dbReference type="EMBL" id="GAA5482214.1"/>
    </source>
</evidence>
<dbReference type="RefSeq" id="WP_353566363.1">
    <property type="nucleotide sequence ID" value="NZ_BAABRI010000007.1"/>
</dbReference>
<evidence type="ECO:0000256" key="6">
    <source>
        <dbReference type="SAM" id="Phobius"/>
    </source>
</evidence>
<protein>
    <recommendedName>
        <fullName evidence="7">DUF3817 domain-containing protein</fullName>
    </recommendedName>
</protein>
<sequence length="104" mass="11666">MPHASLHDPIGRIRLVGRIEAVSFLFLLGVAMPMKYYAHQPEWVRVAGMVHGGLFLGLLLLVGIAWLEKKLPFRSAAMVMVASVLPFGPFVIDRRLEKRESEVN</sequence>
<dbReference type="PANTHER" id="PTHR40077:SF1">
    <property type="entry name" value="MEMBRANE PROTEIN"/>
    <property type="match status" value="1"/>
</dbReference>
<keyword evidence="4 6" id="KW-1133">Transmembrane helix</keyword>
<comment type="caution">
    <text evidence="8">The sequence shown here is derived from an EMBL/GenBank/DDBJ whole genome shotgun (WGS) entry which is preliminary data.</text>
</comment>